<dbReference type="Gene3D" id="3.40.190.10">
    <property type="entry name" value="Periplasmic binding protein-like II"/>
    <property type="match status" value="2"/>
</dbReference>
<dbReference type="Proteomes" id="UP000626026">
    <property type="component" value="Unassembled WGS sequence"/>
</dbReference>
<evidence type="ECO:0000313" key="4">
    <source>
        <dbReference type="Proteomes" id="UP000626026"/>
    </source>
</evidence>
<reference evidence="3 4" key="1">
    <citation type="journal article" date="2013" name="Int. J. Syst. Evol. Microbiol.">
        <title>Roseomonas aerophila sp. nov., isolated from air.</title>
        <authorList>
            <person name="Kim S.J."/>
            <person name="Weon H.Y."/>
            <person name="Ahn J.H."/>
            <person name="Hong S.B."/>
            <person name="Seok S.J."/>
            <person name="Whang K.S."/>
            <person name="Kwon S.W."/>
        </authorList>
    </citation>
    <scope>NUCLEOTIDE SEQUENCE [LARGE SCALE GENOMIC DNA]</scope>
    <source>
        <strain evidence="3 4">NBRC 108923</strain>
    </source>
</reference>
<proteinExistence type="predicted"/>
<dbReference type="SUPFAM" id="SSF53850">
    <property type="entry name" value="Periplasmic binding protein-like II"/>
    <property type="match status" value="1"/>
</dbReference>
<keyword evidence="1 2" id="KW-0732">Signal</keyword>
<dbReference type="CDD" id="cd13547">
    <property type="entry name" value="PBP2_Fbp_like_2"/>
    <property type="match status" value="1"/>
</dbReference>
<organism evidence="3 4">
    <name type="scientific">Teichococcus aerophilus</name>
    <dbReference type="NCBI Taxonomy" id="1224513"/>
    <lineage>
        <taxon>Bacteria</taxon>
        <taxon>Pseudomonadati</taxon>
        <taxon>Pseudomonadota</taxon>
        <taxon>Alphaproteobacteria</taxon>
        <taxon>Acetobacterales</taxon>
        <taxon>Roseomonadaceae</taxon>
        <taxon>Roseomonas</taxon>
    </lineage>
</organism>
<keyword evidence="4" id="KW-1185">Reference proteome</keyword>
<protein>
    <submittedName>
        <fullName evidence="3">ABC transporter substrate-binding protein</fullName>
    </submittedName>
</protein>
<dbReference type="Pfam" id="PF13531">
    <property type="entry name" value="SBP_bac_11"/>
    <property type="match status" value="1"/>
</dbReference>
<evidence type="ECO:0000256" key="2">
    <source>
        <dbReference type="SAM" id="SignalP"/>
    </source>
</evidence>
<dbReference type="PANTHER" id="PTHR30006">
    <property type="entry name" value="THIAMINE-BINDING PERIPLASMIC PROTEIN-RELATED"/>
    <property type="match status" value="1"/>
</dbReference>
<sequence>MRRSSVLLLGVSLLASAALPALAQPAATPQARNRDAPAAAQPVSGPLVLYTSQLEPDAAATVEAFRKLHPAVTVEWIRGGTNQIMPRLRAEIAAGAPRADVLLLADSLTFEGLKAEGLLRPSPDVALGNTPAERHDPDRTYFGTKLLTTGIVMNTRAPFTPRVWADLLRPEARNMTAMPSPAVSGAAAIHVQTLAQAPGLGWDYLGKLGEAGVQPRGGNGAVMQSVAGGERAFGIVVDYMPIREAAKGAPVRFIVPEDGVSAVTEPAAILRSSRNPQAAVAFISFLLSKEGQQLAASQGFLPADPTIAPPAGFPDPRTIRVLPLDAARAAAEADASLRRFNQLVGQ</sequence>
<name>A0ABR7RNI8_9PROT</name>
<feature type="signal peptide" evidence="2">
    <location>
        <begin position="1"/>
        <end position="23"/>
    </location>
</feature>
<dbReference type="PANTHER" id="PTHR30006:SF24">
    <property type="entry name" value="SLL0237 PROTEIN"/>
    <property type="match status" value="1"/>
</dbReference>
<feature type="chain" id="PRO_5046304398" evidence="2">
    <location>
        <begin position="24"/>
        <end position="346"/>
    </location>
</feature>
<comment type="caution">
    <text evidence="3">The sequence shown here is derived from an EMBL/GenBank/DDBJ whole genome shotgun (WGS) entry which is preliminary data.</text>
</comment>
<dbReference type="InterPro" id="IPR026045">
    <property type="entry name" value="Ferric-bd"/>
</dbReference>
<dbReference type="PIRSF" id="PIRSF002825">
    <property type="entry name" value="CfbpA"/>
    <property type="match status" value="1"/>
</dbReference>
<gene>
    <name evidence="3" type="ORF">IBL26_12330</name>
</gene>
<dbReference type="RefSeq" id="WP_187784782.1">
    <property type="nucleotide sequence ID" value="NZ_JACTVA010000019.1"/>
</dbReference>
<evidence type="ECO:0000256" key="1">
    <source>
        <dbReference type="ARBA" id="ARBA00022729"/>
    </source>
</evidence>
<accession>A0ABR7RNI8</accession>
<evidence type="ECO:0000313" key="3">
    <source>
        <dbReference type="EMBL" id="MBC9207622.1"/>
    </source>
</evidence>
<dbReference type="EMBL" id="JACTVA010000019">
    <property type="protein sequence ID" value="MBC9207622.1"/>
    <property type="molecule type" value="Genomic_DNA"/>
</dbReference>